<comment type="caution">
    <text evidence="1">The sequence shown here is derived from an EMBL/GenBank/DDBJ whole genome shotgun (WGS) entry which is preliminary data.</text>
</comment>
<dbReference type="RefSeq" id="WP_380582159.1">
    <property type="nucleotide sequence ID" value="NZ_JBHSQJ010000035.1"/>
</dbReference>
<gene>
    <name evidence="1" type="ORF">ACFP3V_10130</name>
</gene>
<accession>A0ABW1FZV7</accession>
<keyword evidence="2" id="KW-1185">Reference proteome</keyword>
<sequence length="55" mass="5683">MAPSPQLATPERRFLVTTPARRAPVLALELGGGAHPAAPRDAARPVRAWAAAAEA</sequence>
<protein>
    <submittedName>
        <fullName evidence="1">Uncharacterized protein</fullName>
    </submittedName>
</protein>
<evidence type="ECO:0000313" key="2">
    <source>
        <dbReference type="Proteomes" id="UP001596174"/>
    </source>
</evidence>
<organism evidence="1 2">
    <name type="scientific">Streptacidiphilus monticola</name>
    <dbReference type="NCBI Taxonomy" id="2161674"/>
    <lineage>
        <taxon>Bacteria</taxon>
        <taxon>Bacillati</taxon>
        <taxon>Actinomycetota</taxon>
        <taxon>Actinomycetes</taxon>
        <taxon>Kitasatosporales</taxon>
        <taxon>Streptomycetaceae</taxon>
        <taxon>Streptacidiphilus</taxon>
    </lineage>
</organism>
<dbReference type="Proteomes" id="UP001596174">
    <property type="component" value="Unassembled WGS sequence"/>
</dbReference>
<feature type="non-terminal residue" evidence="1">
    <location>
        <position position="55"/>
    </location>
</feature>
<reference evidence="2" key="1">
    <citation type="journal article" date="2019" name="Int. J. Syst. Evol. Microbiol.">
        <title>The Global Catalogue of Microorganisms (GCM) 10K type strain sequencing project: providing services to taxonomists for standard genome sequencing and annotation.</title>
        <authorList>
            <consortium name="The Broad Institute Genomics Platform"/>
            <consortium name="The Broad Institute Genome Sequencing Center for Infectious Disease"/>
            <person name="Wu L."/>
            <person name="Ma J."/>
        </authorList>
    </citation>
    <scope>NUCLEOTIDE SEQUENCE [LARGE SCALE GENOMIC DNA]</scope>
    <source>
        <strain evidence="2">JCM 4816</strain>
    </source>
</reference>
<name>A0ABW1FZV7_9ACTN</name>
<dbReference type="EMBL" id="JBHSQJ010000035">
    <property type="protein sequence ID" value="MFC5907578.1"/>
    <property type="molecule type" value="Genomic_DNA"/>
</dbReference>
<proteinExistence type="predicted"/>
<evidence type="ECO:0000313" key="1">
    <source>
        <dbReference type="EMBL" id="MFC5907578.1"/>
    </source>
</evidence>